<evidence type="ECO:0000313" key="3">
    <source>
        <dbReference type="Proteomes" id="UP000274515"/>
    </source>
</evidence>
<gene>
    <name evidence="2" type="ORF">EIL87_22750</name>
</gene>
<evidence type="ECO:0000313" key="2">
    <source>
        <dbReference type="EMBL" id="RRO13799.1"/>
    </source>
</evidence>
<feature type="compositionally biased region" description="Basic and acidic residues" evidence="1">
    <location>
        <begin position="77"/>
        <end position="88"/>
    </location>
</feature>
<keyword evidence="3" id="KW-1185">Reference proteome</keyword>
<sequence length="88" mass="8724">MRSAPRGFLLLASLALPIAAVLISFALTGGARAPQVPDTVRVGSSPGPGPSPNAPVPAVPGPSDVPPPPAELPPPAPHDDDVTDGHDD</sequence>
<feature type="region of interest" description="Disordered" evidence="1">
    <location>
        <begin position="32"/>
        <end position="88"/>
    </location>
</feature>
<dbReference type="EMBL" id="RSAA01000026">
    <property type="protein sequence ID" value="RRO13799.1"/>
    <property type="molecule type" value="Genomic_DNA"/>
</dbReference>
<protein>
    <recommendedName>
        <fullName evidence="4">Small hydrophilic protein</fullName>
    </recommendedName>
</protein>
<accession>A0A3R8QYF9</accession>
<feature type="compositionally biased region" description="Pro residues" evidence="1">
    <location>
        <begin position="47"/>
        <end position="76"/>
    </location>
</feature>
<evidence type="ECO:0000256" key="1">
    <source>
        <dbReference type="SAM" id="MobiDB-lite"/>
    </source>
</evidence>
<proteinExistence type="predicted"/>
<reference evidence="2 3" key="1">
    <citation type="submission" date="2018-11" db="EMBL/GenBank/DDBJ databases">
        <title>Saccharopolyspora rhizosphaerae sp. nov., an actinomycete isolated from rhizosphere soil in Thailand.</title>
        <authorList>
            <person name="Intra B."/>
            <person name="Euanorasetr J."/>
            <person name="Take A."/>
            <person name="Inahashi Y."/>
            <person name="Mori M."/>
            <person name="Panbangred W."/>
            <person name="Matsumoto A."/>
        </authorList>
    </citation>
    <scope>NUCLEOTIDE SEQUENCE [LARGE SCALE GENOMIC DNA]</scope>
    <source>
        <strain evidence="2 3">H219</strain>
    </source>
</reference>
<name>A0A3R8QYF9_9PSEU</name>
<comment type="caution">
    <text evidence="2">The sequence shown here is derived from an EMBL/GenBank/DDBJ whole genome shotgun (WGS) entry which is preliminary data.</text>
</comment>
<dbReference type="Proteomes" id="UP000274515">
    <property type="component" value="Unassembled WGS sequence"/>
</dbReference>
<evidence type="ECO:0008006" key="4">
    <source>
        <dbReference type="Google" id="ProtNLM"/>
    </source>
</evidence>
<dbReference type="RefSeq" id="WP_125092622.1">
    <property type="nucleotide sequence ID" value="NZ_RSAA01000026.1"/>
</dbReference>
<organism evidence="2 3">
    <name type="scientific">Saccharopolyspora rhizosphaerae</name>
    <dbReference type="NCBI Taxonomy" id="2492662"/>
    <lineage>
        <taxon>Bacteria</taxon>
        <taxon>Bacillati</taxon>
        <taxon>Actinomycetota</taxon>
        <taxon>Actinomycetes</taxon>
        <taxon>Pseudonocardiales</taxon>
        <taxon>Pseudonocardiaceae</taxon>
        <taxon>Saccharopolyspora</taxon>
    </lineage>
</organism>
<dbReference type="AlphaFoldDB" id="A0A3R8QYF9"/>